<evidence type="ECO:0000313" key="2">
    <source>
        <dbReference type="Proteomes" id="UP000324222"/>
    </source>
</evidence>
<name>A0A5B7FM96_PORTR</name>
<organism evidence="1 2">
    <name type="scientific">Portunus trituberculatus</name>
    <name type="common">Swimming crab</name>
    <name type="synonym">Neptunus trituberculatus</name>
    <dbReference type="NCBI Taxonomy" id="210409"/>
    <lineage>
        <taxon>Eukaryota</taxon>
        <taxon>Metazoa</taxon>
        <taxon>Ecdysozoa</taxon>
        <taxon>Arthropoda</taxon>
        <taxon>Crustacea</taxon>
        <taxon>Multicrustacea</taxon>
        <taxon>Malacostraca</taxon>
        <taxon>Eumalacostraca</taxon>
        <taxon>Eucarida</taxon>
        <taxon>Decapoda</taxon>
        <taxon>Pleocyemata</taxon>
        <taxon>Brachyura</taxon>
        <taxon>Eubrachyura</taxon>
        <taxon>Portunoidea</taxon>
        <taxon>Portunidae</taxon>
        <taxon>Portuninae</taxon>
        <taxon>Portunus</taxon>
    </lineage>
</organism>
<reference evidence="1 2" key="1">
    <citation type="submission" date="2019-05" db="EMBL/GenBank/DDBJ databases">
        <title>Another draft genome of Portunus trituberculatus and its Hox gene families provides insights of decapod evolution.</title>
        <authorList>
            <person name="Jeong J.-H."/>
            <person name="Song I."/>
            <person name="Kim S."/>
            <person name="Choi T."/>
            <person name="Kim D."/>
            <person name="Ryu S."/>
            <person name="Kim W."/>
        </authorList>
    </citation>
    <scope>NUCLEOTIDE SEQUENCE [LARGE SCALE GENOMIC DNA]</scope>
    <source>
        <tissue evidence="1">Muscle</tissue>
    </source>
</reference>
<keyword evidence="2" id="KW-1185">Reference proteome</keyword>
<evidence type="ECO:0000313" key="1">
    <source>
        <dbReference type="EMBL" id="MPC46108.1"/>
    </source>
</evidence>
<proteinExistence type="predicted"/>
<protein>
    <submittedName>
        <fullName evidence="1">Uncharacterized protein</fullName>
    </submittedName>
</protein>
<dbReference type="AlphaFoldDB" id="A0A5B7FM96"/>
<accession>A0A5B7FM96</accession>
<gene>
    <name evidence="1" type="ORF">E2C01_039816</name>
</gene>
<comment type="caution">
    <text evidence="1">The sequence shown here is derived from an EMBL/GenBank/DDBJ whole genome shotgun (WGS) entry which is preliminary data.</text>
</comment>
<dbReference type="EMBL" id="VSRR010007050">
    <property type="protein sequence ID" value="MPC46108.1"/>
    <property type="molecule type" value="Genomic_DNA"/>
</dbReference>
<sequence length="78" mass="8666">MFTQHRHKVPSTARIILTSVELYEGEDFIRKTDGVVFPSSRVAFSSTVGVGRICRGSGCTIEGCPFHNTKEIHTDPTR</sequence>
<dbReference type="Proteomes" id="UP000324222">
    <property type="component" value="Unassembled WGS sequence"/>
</dbReference>